<dbReference type="EMBL" id="CP142732">
    <property type="protein sequence ID" value="WUR04204.1"/>
    <property type="molecule type" value="Genomic_DNA"/>
</dbReference>
<dbReference type="GeneID" id="90542026"/>
<reference evidence="2" key="1">
    <citation type="journal article" date="2024" name="BMC Genomics">
        <title>Functional annotation of a divergent genome using sequence and structure-based similarity.</title>
        <authorList>
            <person name="Svedberg D."/>
            <person name="Winiger R.R."/>
            <person name="Berg A."/>
            <person name="Sharma H."/>
            <person name="Tellgren-Roth C."/>
            <person name="Debrunner-Vossbrinck B.A."/>
            <person name="Vossbrinck C.R."/>
            <person name="Barandun J."/>
        </authorList>
    </citation>
    <scope>NUCLEOTIDE SEQUENCE</scope>
    <source>
        <strain evidence="2">Illinois isolate</strain>
    </source>
</reference>
<gene>
    <name evidence="2" type="ORF">VNE69_07270</name>
</gene>
<feature type="chain" id="PRO_5043904136" evidence="1">
    <location>
        <begin position="16"/>
        <end position="665"/>
    </location>
</feature>
<keyword evidence="1" id="KW-0732">Signal</keyword>
<organism evidence="2 3">
    <name type="scientific">Vairimorpha necatrix</name>
    <dbReference type="NCBI Taxonomy" id="6039"/>
    <lineage>
        <taxon>Eukaryota</taxon>
        <taxon>Fungi</taxon>
        <taxon>Fungi incertae sedis</taxon>
        <taxon>Microsporidia</taxon>
        <taxon>Nosematidae</taxon>
        <taxon>Vairimorpha</taxon>
    </lineage>
</organism>
<feature type="signal peptide" evidence="1">
    <location>
        <begin position="1"/>
        <end position="15"/>
    </location>
</feature>
<sequence>MKLLTILFAFVSLQAEHFSNKKIQDVFMKKIETRDFAHYDMSKVNTQLSLHIKYEGKKFYCKMCNLPATYCNEDNYYRFEIKMRRKSFKEIIAEMDEKVQIILDGLYNFTIEVLYKTDDYKKHYDMRICYKNEANSKYYIILRIYKDKIYFFFEFCLDEVNYLMDKQIKIKKTREEQILRKFLSIYELSSEDFLEIFIQYYSLPKKIISYENNLINYDEGIRITKKREKIILYHNNNKYTFPIENNMQRDSKKNYISKDCFAEFETILSTMTNDKNFKVIYLFSEIFKKYNKVEFYIQRILNTPGSASNIIFAHLLLFKKIIDENTLNLIIEKRKNSEIWTTQYVEFLSENLTKLSSTRNRYLIFVCLILEGNKFFNENELRDDNFLKTIREIGNFIASKNSDFKCKMNRVKNIEILEVFREIVEIHTNISYSYKNLVLNRTCCLVALYSEERIIYVEDHFIDSTFLFTMEEIIINELLDRNEIRMFNLHIEENLISIINEDKIKLENYNKIKQILTKHQFFDKWNYIIFEIILRFSNDIYGKAERIKMEIEGKNMVENIFQKCKTELLSLKLKDGLIDEYKYHYMQNISLYARKYCSEPKKYIYKKYFRDIIVEIFKNESNKDEKERLKFKIIHQKLLETLSKDEIDEIIRDDADLSIFLGKSR</sequence>
<dbReference type="AlphaFoldDB" id="A0AAX4JDV9"/>
<keyword evidence="3" id="KW-1185">Reference proteome</keyword>
<evidence type="ECO:0000313" key="3">
    <source>
        <dbReference type="Proteomes" id="UP001334084"/>
    </source>
</evidence>
<proteinExistence type="predicted"/>
<evidence type="ECO:0000256" key="1">
    <source>
        <dbReference type="SAM" id="SignalP"/>
    </source>
</evidence>
<name>A0AAX4JDV9_9MICR</name>
<dbReference type="Proteomes" id="UP001334084">
    <property type="component" value="Chromosome 7"/>
</dbReference>
<accession>A0AAX4JDV9</accession>
<dbReference type="RefSeq" id="XP_065330349.1">
    <property type="nucleotide sequence ID" value="XM_065474277.1"/>
</dbReference>
<dbReference type="KEGG" id="vnx:VNE69_07270"/>
<protein>
    <submittedName>
        <fullName evidence="2">Uncharacterized protein</fullName>
    </submittedName>
</protein>
<evidence type="ECO:0000313" key="2">
    <source>
        <dbReference type="EMBL" id="WUR04204.1"/>
    </source>
</evidence>